<dbReference type="HAMAP" id="MF_01885">
    <property type="entry name" value="tRNA_methyltr_TrmL"/>
    <property type="match status" value="1"/>
</dbReference>
<evidence type="ECO:0000256" key="7">
    <source>
        <dbReference type="PIRSR" id="PIRSR029256-1"/>
    </source>
</evidence>
<reference evidence="9 10" key="1">
    <citation type="submission" date="2018-11" db="EMBL/GenBank/DDBJ databases">
        <title>Deinococcus shelandsis sp. nov., isolated from South Shetland Islands soil of Antarctica.</title>
        <authorList>
            <person name="Tian J."/>
        </authorList>
    </citation>
    <scope>NUCLEOTIDE SEQUENCE [LARGE SCALE GENOMIC DNA]</scope>
    <source>
        <strain evidence="9 10">S14-83T</strain>
    </source>
</reference>
<comment type="subcellular location">
    <subcellularLocation>
        <location evidence="6">Cytoplasm</location>
    </subcellularLocation>
</comment>
<evidence type="ECO:0000313" key="9">
    <source>
        <dbReference type="EMBL" id="AZI43130.1"/>
    </source>
</evidence>
<dbReference type="PANTHER" id="PTHR42971">
    <property type="entry name" value="TRNA (CYTIDINE(34)-2'-O)-METHYLTRANSFERASE"/>
    <property type="match status" value="1"/>
</dbReference>
<dbReference type="GO" id="GO:0141098">
    <property type="term" value="F:tRNA (cytidine(34)-2'-O)-methyltransferase activity"/>
    <property type="evidence" value="ECO:0007669"/>
    <property type="project" value="RHEA"/>
</dbReference>
<keyword evidence="4 6" id="KW-0949">S-adenosyl-L-methionine</keyword>
<dbReference type="PANTHER" id="PTHR42971:SF1">
    <property type="entry name" value="TRNA (CYTIDINE(34)-2'-O)-METHYLTRANSFERASE"/>
    <property type="match status" value="1"/>
</dbReference>
<keyword evidence="5 6" id="KW-0819">tRNA processing</keyword>
<keyword evidence="3 6" id="KW-0808">Transferase</keyword>
<protein>
    <recommendedName>
        <fullName evidence="6">Putative tRNA (cytidine(34)-2'-O)-methyltransferase</fullName>
        <ecNumber evidence="6">2.1.1.207</ecNumber>
    </recommendedName>
    <alternativeName>
        <fullName evidence="6">tRNA (cytidine/uridine-2'-O-)-methyltransferase</fullName>
    </alternativeName>
</protein>
<dbReference type="RefSeq" id="WP_124871075.1">
    <property type="nucleotide sequence ID" value="NZ_CP034183.1"/>
</dbReference>
<evidence type="ECO:0000313" key="10">
    <source>
        <dbReference type="Proteomes" id="UP000276417"/>
    </source>
</evidence>
<name>A0A3G8YE54_9DEIO</name>
<dbReference type="PIRSF" id="PIRSF029256">
    <property type="entry name" value="SpoU_TrmH_prd"/>
    <property type="match status" value="1"/>
</dbReference>
<feature type="binding site" evidence="6 7">
    <location>
        <position position="138"/>
    </location>
    <ligand>
        <name>S-adenosyl-L-methionine</name>
        <dbReference type="ChEBI" id="CHEBI:59789"/>
    </ligand>
</feature>
<feature type="binding site" evidence="6 7">
    <location>
        <position position="111"/>
    </location>
    <ligand>
        <name>S-adenosyl-L-methionine</name>
        <dbReference type="ChEBI" id="CHEBI:59789"/>
    </ligand>
</feature>
<feature type="domain" description="tRNA/rRNA methyltransferase SpoU type" evidence="8">
    <location>
        <begin position="13"/>
        <end position="148"/>
    </location>
</feature>
<dbReference type="InterPro" id="IPR016914">
    <property type="entry name" value="TrmL"/>
</dbReference>
<evidence type="ECO:0000256" key="1">
    <source>
        <dbReference type="ARBA" id="ARBA00022490"/>
    </source>
</evidence>
<keyword evidence="1 6" id="KW-0963">Cytoplasm</keyword>
<organism evidence="9 10">
    <name type="scientific">Deinococcus psychrotolerans</name>
    <dbReference type="NCBI Taxonomy" id="2489213"/>
    <lineage>
        <taxon>Bacteria</taxon>
        <taxon>Thermotogati</taxon>
        <taxon>Deinococcota</taxon>
        <taxon>Deinococci</taxon>
        <taxon>Deinococcales</taxon>
        <taxon>Deinococcaceae</taxon>
        <taxon>Deinococcus</taxon>
    </lineage>
</organism>
<evidence type="ECO:0000256" key="5">
    <source>
        <dbReference type="ARBA" id="ARBA00022694"/>
    </source>
</evidence>
<dbReference type="InterPro" id="IPR001537">
    <property type="entry name" value="SpoU_MeTrfase"/>
</dbReference>
<dbReference type="GO" id="GO:0141102">
    <property type="term" value="F:tRNA (5-carboxymethylaminomethyluridine(34)-2'-O)-methyltransferase activity"/>
    <property type="evidence" value="ECO:0007669"/>
    <property type="project" value="RHEA"/>
</dbReference>
<gene>
    <name evidence="9" type="ORF">EHF33_10595</name>
</gene>
<dbReference type="OrthoDB" id="9789043at2"/>
<dbReference type="GO" id="GO:0003723">
    <property type="term" value="F:RNA binding"/>
    <property type="evidence" value="ECO:0007669"/>
    <property type="project" value="InterPro"/>
</dbReference>
<dbReference type="CDD" id="cd18094">
    <property type="entry name" value="SpoU-like_TrmL"/>
    <property type="match status" value="1"/>
</dbReference>
<dbReference type="GO" id="GO:0005737">
    <property type="term" value="C:cytoplasm"/>
    <property type="evidence" value="ECO:0007669"/>
    <property type="project" value="UniProtKB-SubCell"/>
</dbReference>
<dbReference type="Pfam" id="PF00588">
    <property type="entry name" value="SpoU_methylase"/>
    <property type="match status" value="1"/>
</dbReference>
<comment type="catalytic activity">
    <reaction evidence="6">
        <text>5-carboxymethylaminomethyluridine(34) in tRNA(Leu) + S-adenosyl-L-methionine = 5-carboxymethylaminomethyl-2'-O-methyluridine(34) in tRNA(Leu) + S-adenosyl-L-homocysteine + H(+)</text>
        <dbReference type="Rhea" id="RHEA:43088"/>
        <dbReference type="Rhea" id="RHEA-COMP:10333"/>
        <dbReference type="Rhea" id="RHEA-COMP:10334"/>
        <dbReference type="ChEBI" id="CHEBI:15378"/>
        <dbReference type="ChEBI" id="CHEBI:57856"/>
        <dbReference type="ChEBI" id="CHEBI:59789"/>
        <dbReference type="ChEBI" id="CHEBI:74508"/>
        <dbReference type="ChEBI" id="CHEBI:74511"/>
        <dbReference type="EC" id="2.1.1.207"/>
    </reaction>
</comment>
<dbReference type="EMBL" id="CP034183">
    <property type="protein sequence ID" value="AZI43130.1"/>
    <property type="molecule type" value="Genomic_DNA"/>
</dbReference>
<evidence type="ECO:0000256" key="4">
    <source>
        <dbReference type="ARBA" id="ARBA00022691"/>
    </source>
</evidence>
<dbReference type="Proteomes" id="UP000276417">
    <property type="component" value="Chromosome 1"/>
</dbReference>
<evidence type="ECO:0000259" key="8">
    <source>
        <dbReference type="Pfam" id="PF00588"/>
    </source>
</evidence>
<dbReference type="AlphaFoldDB" id="A0A3G8YE54"/>
<dbReference type="InterPro" id="IPR029028">
    <property type="entry name" value="Alpha/beta_knot_MTases"/>
</dbReference>
<evidence type="ECO:0000256" key="6">
    <source>
        <dbReference type="HAMAP-Rule" id="MF_01885"/>
    </source>
</evidence>
<dbReference type="Gene3D" id="3.40.1280.10">
    <property type="match status" value="1"/>
</dbReference>
<dbReference type="EC" id="2.1.1.207" evidence="6"/>
<dbReference type="KEGG" id="dph:EHF33_10595"/>
<comment type="similarity">
    <text evidence="6">Belongs to the class IV-like SAM-binding methyltransferase superfamily. RNA methyltransferase TrmH family. TrmL subfamily.</text>
</comment>
<dbReference type="GO" id="GO:0002130">
    <property type="term" value="P:wobble position ribose methylation"/>
    <property type="evidence" value="ECO:0007669"/>
    <property type="project" value="TreeGrafter"/>
</dbReference>
<sequence>MTQNPQLPIPLCHVVLYSPEKAGNVGNVARTCAVLGAELHLIRPYGFHLQDREFARAVMDYLEGVTLHQHDSWTAFQNTLSSAARVWAFSTHATDIYSDAQFVRGDYLLFGPESRGLPVWLRDALPKLKLPQPGGGRSLNLAVAAGAAAFEVQRQVG</sequence>
<feature type="binding site" evidence="6 7">
    <location>
        <position position="130"/>
    </location>
    <ligand>
        <name>S-adenosyl-L-methionine</name>
        <dbReference type="ChEBI" id="CHEBI:59789"/>
    </ligand>
</feature>
<keyword evidence="10" id="KW-1185">Reference proteome</keyword>
<proteinExistence type="inferred from homology"/>
<dbReference type="SUPFAM" id="SSF75217">
    <property type="entry name" value="alpha/beta knot"/>
    <property type="match status" value="1"/>
</dbReference>
<keyword evidence="2 6" id="KW-0489">Methyltransferase</keyword>
<comment type="catalytic activity">
    <reaction evidence="6">
        <text>cytidine(34) in tRNA + S-adenosyl-L-methionine = 2'-O-methylcytidine(34) in tRNA + S-adenosyl-L-homocysteine + H(+)</text>
        <dbReference type="Rhea" id="RHEA:43084"/>
        <dbReference type="Rhea" id="RHEA-COMP:10331"/>
        <dbReference type="Rhea" id="RHEA-COMP:10332"/>
        <dbReference type="ChEBI" id="CHEBI:15378"/>
        <dbReference type="ChEBI" id="CHEBI:57856"/>
        <dbReference type="ChEBI" id="CHEBI:59789"/>
        <dbReference type="ChEBI" id="CHEBI:74495"/>
        <dbReference type="ChEBI" id="CHEBI:82748"/>
        <dbReference type="EC" id="2.1.1.207"/>
    </reaction>
</comment>
<dbReference type="InterPro" id="IPR029026">
    <property type="entry name" value="tRNA_m1G_MTases_N"/>
</dbReference>
<comment type="function">
    <text evidence="6">Could methylate the ribose at the nucleotide 34 wobble position in tRNA.</text>
</comment>
<comment type="caution">
    <text evidence="6">Lacks conserved residue(s) required for the propagation of feature annotation.</text>
</comment>
<evidence type="ECO:0000256" key="2">
    <source>
        <dbReference type="ARBA" id="ARBA00022603"/>
    </source>
</evidence>
<accession>A0A3G8YE54</accession>
<evidence type="ECO:0000256" key="3">
    <source>
        <dbReference type="ARBA" id="ARBA00022679"/>
    </source>
</evidence>